<evidence type="ECO:0000313" key="2">
    <source>
        <dbReference type="Proteomes" id="UP000230066"/>
    </source>
</evidence>
<dbReference type="AlphaFoldDB" id="A0A4E0RTQ3"/>
<comment type="caution">
    <text evidence="1">The sequence shown here is derived from an EMBL/GenBank/DDBJ whole genome shotgun (WGS) entry which is preliminary data.</text>
</comment>
<dbReference type="EMBL" id="JXXN02004694">
    <property type="protein sequence ID" value="THD20402.1"/>
    <property type="molecule type" value="Genomic_DNA"/>
</dbReference>
<dbReference type="Proteomes" id="UP000230066">
    <property type="component" value="Unassembled WGS sequence"/>
</dbReference>
<evidence type="ECO:0000313" key="1">
    <source>
        <dbReference type="EMBL" id="THD20402.1"/>
    </source>
</evidence>
<reference evidence="1" key="1">
    <citation type="submission" date="2019-03" db="EMBL/GenBank/DDBJ databases">
        <title>Improved annotation for the trematode Fasciola hepatica.</title>
        <authorList>
            <person name="Choi Y.-J."/>
            <person name="Martin J."/>
            <person name="Mitreva M."/>
        </authorList>
    </citation>
    <scope>NUCLEOTIDE SEQUENCE [LARGE SCALE GENOMIC DNA]</scope>
</reference>
<accession>A0A4E0RTQ3</accession>
<keyword evidence="2" id="KW-1185">Reference proteome</keyword>
<gene>
    <name evidence="1" type="ORF">D915_008925</name>
</gene>
<dbReference type="PANTHER" id="PTHR24559:SF444">
    <property type="entry name" value="REVERSE TRANSCRIPTASE DOMAIN-CONTAINING PROTEIN"/>
    <property type="match status" value="1"/>
</dbReference>
<organism evidence="1 2">
    <name type="scientific">Fasciola hepatica</name>
    <name type="common">Liver fluke</name>
    <dbReference type="NCBI Taxonomy" id="6192"/>
    <lineage>
        <taxon>Eukaryota</taxon>
        <taxon>Metazoa</taxon>
        <taxon>Spiralia</taxon>
        <taxon>Lophotrochozoa</taxon>
        <taxon>Platyhelminthes</taxon>
        <taxon>Trematoda</taxon>
        <taxon>Digenea</taxon>
        <taxon>Plagiorchiida</taxon>
        <taxon>Echinostomata</taxon>
        <taxon>Echinostomatoidea</taxon>
        <taxon>Fasciolidae</taxon>
        <taxon>Fasciola</taxon>
    </lineage>
</organism>
<dbReference type="SUPFAM" id="SSF56672">
    <property type="entry name" value="DNA/RNA polymerases"/>
    <property type="match status" value="1"/>
</dbReference>
<protein>
    <submittedName>
        <fullName evidence="1">Uncharacterized protein</fullName>
    </submittedName>
</protein>
<sequence length="206" mass="23746">MKVREVGRRTLNKDGMTQRMVRIDRTLMHEFIISRDTNQTILGADLLRILNAVIDLKEYPLNTEFGSVLIVRQPSKRTYGSIASEICSSVNPVFLPTMQKLAELFATDKDLRGFCDWVEHEIPTKPGSFRPYGPRRISVYLEDKVKQQVNNMLEEGVIEEAWSSYNSPVLFVRKPNGKLRFYVDFRRENGITIHKPMPVSSVADIR</sequence>
<dbReference type="InterPro" id="IPR043502">
    <property type="entry name" value="DNA/RNA_pol_sf"/>
</dbReference>
<dbReference type="Gene3D" id="3.10.10.10">
    <property type="entry name" value="HIV Type 1 Reverse Transcriptase, subunit A, domain 1"/>
    <property type="match status" value="1"/>
</dbReference>
<dbReference type="PANTHER" id="PTHR24559">
    <property type="entry name" value="TRANSPOSON TY3-I GAG-POL POLYPROTEIN"/>
    <property type="match status" value="1"/>
</dbReference>
<proteinExistence type="predicted"/>
<dbReference type="InterPro" id="IPR053134">
    <property type="entry name" value="RNA-dir_DNA_polymerase"/>
</dbReference>
<name>A0A4E0RTQ3_FASHE</name>